<feature type="domain" description="Zinc finger DksA/TraR C4-type" evidence="6">
    <location>
        <begin position="117"/>
        <end position="152"/>
    </location>
</feature>
<proteinExistence type="predicted"/>
<dbReference type="InterPro" id="IPR037187">
    <property type="entry name" value="DnaK_N"/>
</dbReference>
<evidence type="ECO:0000259" key="6">
    <source>
        <dbReference type="Pfam" id="PF01258"/>
    </source>
</evidence>
<dbReference type="Pfam" id="PF01258">
    <property type="entry name" value="zf-dskA_traR"/>
    <property type="match status" value="1"/>
</dbReference>
<dbReference type="EMBL" id="QTTT01000001">
    <property type="protein sequence ID" value="REE99701.1"/>
    <property type="molecule type" value="Genomic_DNA"/>
</dbReference>
<evidence type="ECO:0000256" key="3">
    <source>
        <dbReference type="ARBA" id="ARBA00022833"/>
    </source>
</evidence>
<evidence type="ECO:0000313" key="8">
    <source>
        <dbReference type="Proteomes" id="UP000256661"/>
    </source>
</evidence>
<protein>
    <submittedName>
        <fullName evidence="7">TraR/DksA family transcriptional regulator</fullName>
    </submittedName>
</protein>
<reference evidence="7 8" key="1">
    <citation type="submission" date="2018-08" db="EMBL/GenBank/DDBJ databases">
        <title>Sequencing the genomes of 1000 actinobacteria strains.</title>
        <authorList>
            <person name="Klenk H.-P."/>
        </authorList>
    </citation>
    <scope>NUCLEOTIDE SEQUENCE [LARGE SCALE GENOMIC DNA]</scope>
    <source>
        <strain evidence="7 8">DSM 43927</strain>
    </source>
</reference>
<dbReference type="Proteomes" id="UP000256661">
    <property type="component" value="Unassembled WGS sequence"/>
</dbReference>
<keyword evidence="1" id="KW-0479">Metal-binding</keyword>
<dbReference type="InterPro" id="IPR020458">
    <property type="entry name" value="Znf_DskA_TraR_CS"/>
</dbReference>
<dbReference type="PANTHER" id="PTHR33823">
    <property type="entry name" value="RNA POLYMERASE-BINDING TRANSCRIPTION FACTOR DKSA-RELATED"/>
    <property type="match status" value="1"/>
</dbReference>
<name>A0A3D9T7F0_9ACTN</name>
<feature type="region of interest" description="Disordered" evidence="5">
    <location>
        <begin position="1"/>
        <end position="36"/>
    </location>
</feature>
<keyword evidence="3" id="KW-0862">Zinc</keyword>
<dbReference type="PANTHER" id="PTHR33823:SF2">
    <property type="entry name" value="RNA POLYMERASE-BINDING TRANSCRIPTION FACTOR DKSA"/>
    <property type="match status" value="1"/>
</dbReference>
<dbReference type="SUPFAM" id="SSF109635">
    <property type="entry name" value="DnaK suppressor protein DksA, alpha-hairpin domain"/>
    <property type="match status" value="1"/>
</dbReference>
<dbReference type="SUPFAM" id="SSF57716">
    <property type="entry name" value="Glucocorticoid receptor-like (DNA-binding domain)"/>
    <property type="match status" value="1"/>
</dbReference>
<accession>A0A3D9T7F0</accession>
<dbReference type="InterPro" id="IPR000962">
    <property type="entry name" value="Znf_DskA_TraR"/>
</dbReference>
<feature type="compositionally biased region" description="Basic and acidic residues" evidence="5">
    <location>
        <begin position="88"/>
        <end position="100"/>
    </location>
</feature>
<evidence type="ECO:0000256" key="4">
    <source>
        <dbReference type="PROSITE-ProRule" id="PRU00510"/>
    </source>
</evidence>
<organism evidence="7 8">
    <name type="scientific">Thermomonospora umbrina</name>
    <dbReference type="NCBI Taxonomy" id="111806"/>
    <lineage>
        <taxon>Bacteria</taxon>
        <taxon>Bacillati</taxon>
        <taxon>Actinomycetota</taxon>
        <taxon>Actinomycetes</taxon>
        <taxon>Streptosporangiales</taxon>
        <taxon>Thermomonosporaceae</taxon>
        <taxon>Thermomonospora</taxon>
    </lineage>
</organism>
<comment type="caution">
    <text evidence="7">The sequence shown here is derived from an EMBL/GenBank/DDBJ whole genome shotgun (WGS) entry which is preliminary data.</text>
</comment>
<keyword evidence="8" id="KW-1185">Reference proteome</keyword>
<evidence type="ECO:0000256" key="2">
    <source>
        <dbReference type="ARBA" id="ARBA00022771"/>
    </source>
</evidence>
<evidence type="ECO:0000256" key="5">
    <source>
        <dbReference type="SAM" id="MobiDB-lite"/>
    </source>
</evidence>
<dbReference type="PROSITE" id="PS01102">
    <property type="entry name" value="ZF_DKSA_1"/>
    <property type="match status" value="1"/>
</dbReference>
<dbReference type="AlphaFoldDB" id="A0A3D9T7F0"/>
<keyword evidence="2" id="KW-0863">Zinc-finger</keyword>
<sequence length="153" mass="16350">MLPALPVEKTSARGTGMGTGTSSQAAELPVRGDEERWTDAELAEVRARLETEMTALGAEVAAAESQIAEGDTSDGAGDDQADTGAKTQAREHEMALAHNSRDMMVQNERAIARMDAGTYGVCESCAKPIGKARLQAFPRATLCVPCKQREERR</sequence>
<feature type="zinc finger region" description="dksA C4-type" evidence="4">
    <location>
        <begin position="122"/>
        <end position="146"/>
    </location>
</feature>
<gene>
    <name evidence="7" type="ORF">DFJ69_5215</name>
</gene>
<evidence type="ECO:0000256" key="1">
    <source>
        <dbReference type="ARBA" id="ARBA00022723"/>
    </source>
</evidence>
<dbReference type="PROSITE" id="PS51128">
    <property type="entry name" value="ZF_DKSA_2"/>
    <property type="match status" value="1"/>
</dbReference>
<feature type="region of interest" description="Disordered" evidence="5">
    <location>
        <begin position="63"/>
        <end position="100"/>
    </location>
</feature>
<evidence type="ECO:0000313" key="7">
    <source>
        <dbReference type="EMBL" id="REE99701.1"/>
    </source>
</evidence>
<dbReference type="GO" id="GO:0008270">
    <property type="term" value="F:zinc ion binding"/>
    <property type="evidence" value="ECO:0007669"/>
    <property type="project" value="UniProtKB-KW"/>
</dbReference>
<dbReference type="Gene3D" id="1.20.120.910">
    <property type="entry name" value="DksA, coiled-coil domain"/>
    <property type="match status" value="1"/>
</dbReference>